<keyword evidence="1" id="KW-0812">Transmembrane</keyword>
<proteinExistence type="predicted"/>
<sequence>MTAAFPPQIRLETAIFHKHHQRHFAVRSLFFSIVAAFILHAADATLEAIRQAGSDGFVVSADLTEP</sequence>
<name>A0A7Y7M6V3_9PROT</name>
<organism evidence="2 3">
    <name type="scientific">Nguyenibacter vanlangensis</name>
    <dbReference type="NCBI Taxonomy" id="1216886"/>
    <lineage>
        <taxon>Bacteria</taxon>
        <taxon>Pseudomonadati</taxon>
        <taxon>Pseudomonadota</taxon>
        <taxon>Alphaproteobacteria</taxon>
        <taxon>Acetobacterales</taxon>
        <taxon>Acetobacteraceae</taxon>
        <taxon>Nguyenibacter</taxon>
    </lineage>
</organism>
<gene>
    <name evidence="2" type="ORF">HUK84_08380</name>
</gene>
<protein>
    <submittedName>
        <fullName evidence="2">Uncharacterized protein</fullName>
    </submittedName>
</protein>
<keyword evidence="1" id="KW-1133">Transmembrane helix</keyword>
<evidence type="ECO:0000313" key="2">
    <source>
        <dbReference type="EMBL" id="NVN11156.1"/>
    </source>
</evidence>
<evidence type="ECO:0000313" key="3">
    <source>
        <dbReference type="Proteomes" id="UP000534870"/>
    </source>
</evidence>
<feature type="transmembrane region" description="Helical" evidence="1">
    <location>
        <begin position="24"/>
        <end position="42"/>
    </location>
</feature>
<comment type="caution">
    <text evidence="2">The sequence shown here is derived from an EMBL/GenBank/DDBJ whole genome shotgun (WGS) entry which is preliminary data.</text>
</comment>
<dbReference type="EMBL" id="JABXXP010000125">
    <property type="protein sequence ID" value="NVN11156.1"/>
    <property type="molecule type" value="Genomic_DNA"/>
</dbReference>
<dbReference type="Proteomes" id="UP000534870">
    <property type="component" value="Unassembled WGS sequence"/>
</dbReference>
<dbReference type="AlphaFoldDB" id="A0A7Y7M6V3"/>
<evidence type="ECO:0000256" key="1">
    <source>
        <dbReference type="SAM" id="Phobius"/>
    </source>
</evidence>
<dbReference type="RefSeq" id="WP_176639894.1">
    <property type="nucleotide sequence ID" value="NZ_JABXXP010000125.1"/>
</dbReference>
<reference evidence="2 3" key="1">
    <citation type="submission" date="2020-06" db="EMBL/GenBank/DDBJ databases">
        <title>Description of novel acetic acid bacteria.</title>
        <authorList>
            <person name="Sombolestani A."/>
        </authorList>
    </citation>
    <scope>NUCLEOTIDE SEQUENCE [LARGE SCALE GENOMIC DNA]</scope>
    <source>
        <strain evidence="2 3">LMG 31431</strain>
    </source>
</reference>
<keyword evidence="1" id="KW-0472">Membrane</keyword>
<accession>A0A7Y7M6V3</accession>